<organism evidence="1 2">
    <name type="scientific">Rhizobium changzhiense</name>
    <dbReference type="NCBI Taxonomy" id="2692317"/>
    <lineage>
        <taxon>Bacteria</taxon>
        <taxon>Pseudomonadati</taxon>
        <taxon>Pseudomonadota</taxon>
        <taxon>Alphaproteobacteria</taxon>
        <taxon>Hyphomicrobiales</taxon>
        <taxon>Rhizobiaceae</taxon>
        <taxon>Rhizobium/Agrobacterium group</taxon>
        <taxon>Rhizobium</taxon>
    </lineage>
</organism>
<reference evidence="1 2" key="1">
    <citation type="submission" date="2020-07" db="EMBL/GenBank/DDBJ databases">
        <authorList>
            <person name="Sun Q."/>
        </authorList>
    </citation>
    <scope>NUCLEOTIDE SEQUENCE [LARGE SCALE GENOMIC DNA]</scope>
    <source>
        <strain evidence="1 2">WYCCWR 11290</strain>
    </source>
</reference>
<gene>
    <name evidence="1" type="ORF">HX900_00045</name>
</gene>
<dbReference type="RefSeq" id="WP_180693178.1">
    <property type="nucleotide sequence ID" value="NZ_JACCPJ010000001.1"/>
</dbReference>
<sequence>MKPEWLPASEAAQILETRGVDPIEALATIVRQTGEHGLNRYWSLAYRITIRARSGTQWLSTPEIDLPAGTISVPTYANGRRLPEMIAVPLLVATSELDRRWPETLDPQRQKTTADQRAEREATRYFVDVIAPGAWTSKDDAFDLLKSRFPSLSRRHFDTTIWKENVPGEWKKPGSRGNR</sequence>
<protein>
    <submittedName>
        <fullName evidence="1">Uncharacterized protein</fullName>
    </submittedName>
</protein>
<dbReference type="Proteomes" id="UP000532162">
    <property type="component" value="Unassembled WGS sequence"/>
</dbReference>
<comment type="caution">
    <text evidence="1">The sequence shown here is derived from an EMBL/GenBank/DDBJ whole genome shotgun (WGS) entry which is preliminary data.</text>
</comment>
<evidence type="ECO:0000313" key="1">
    <source>
        <dbReference type="EMBL" id="NZD59517.1"/>
    </source>
</evidence>
<accession>A0A7Z0U7Z6</accession>
<dbReference type="EMBL" id="JACCPJ010000001">
    <property type="protein sequence ID" value="NZD59517.1"/>
    <property type="molecule type" value="Genomic_DNA"/>
</dbReference>
<proteinExistence type="predicted"/>
<dbReference type="AlphaFoldDB" id="A0A7Z0U7Z6"/>
<evidence type="ECO:0000313" key="2">
    <source>
        <dbReference type="Proteomes" id="UP000532162"/>
    </source>
</evidence>
<name>A0A7Z0U7Z6_9HYPH</name>